<evidence type="ECO:0000313" key="3">
    <source>
        <dbReference type="Proteomes" id="UP001501237"/>
    </source>
</evidence>
<dbReference type="InterPro" id="IPR050312">
    <property type="entry name" value="IolE/XylAMocC-like"/>
</dbReference>
<reference evidence="3" key="1">
    <citation type="journal article" date="2019" name="Int. J. Syst. Evol. Microbiol.">
        <title>The Global Catalogue of Microorganisms (GCM) 10K type strain sequencing project: providing services to taxonomists for standard genome sequencing and annotation.</title>
        <authorList>
            <consortium name="The Broad Institute Genomics Platform"/>
            <consortium name="The Broad Institute Genome Sequencing Center for Infectious Disease"/>
            <person name="Wu L."/>
            <person name="Ma J."/>
        </authorList>
    </citation>
    <scope>NUCLEOTIDE SEQUENCE [LARGE SCALE GENOMIC DNA]</scope>
    <source>
        <strain evidence="3">JCM 9377</strain>
    </source>
</reference>
<dbReference type="Gene3D" id="3.20.20.150">
    <property type="entry name" value="Divalent-metal-dependent TIM barrel enzymes"/>
    <property type="match status" value="1"/>
</dbReference>
<dbReference type="PANTHER" id="PTHR12110">
    <property type="entry name" value="HYDROXYPYRUVATE ISOMERASE"/>
    <property type="match status" value="1"/>
</dbReference>
<gene>
    <name evidence="2" type="ORF">GCM10010468_79260</name>
</gene>
<feature type="domain" description="Xylose isomerase-like TIM barrel" evidence="1">
    <location>
        <begin position="16"/>
        <end position="231"/>
    </location>
</feature>
<sequence length="241" mass="24635">MSTLGMPGEGVAGAAALARRFGLDGLELRLHPGTGVHAGLDGDGRRRVLDLLGGIVPVCLAGYVRISAPGDDEAVIAGLRADLELARDLGASYVRVFPGGTDLAAAARRLAAVADEGPVVLVETHDALPTGAAVAELLAGAPSAAAIWDLLHPWRHGEAPAATLAALGGRTAYVQIKDAVSADDPAPVPLGTGSVPLAEARELLDGFGGWVSLEWERTWYPDAAPVEEIVPGALAWVEGTL</sequence>
<protein>
    <submittedName>
        <fullName evidence="2">Sugar phosphate isomerase/epimerase</fullName>
    </submittedName>
</protein>
<dbReference type="GO" id="GO:0016853">
    <property type="term" value="F:isomerase activity"/>
    <property type="evidence" value="ECO:0007669"/>
    <property type="project" value="UniProtKB-KW"/>
</dbReference>
<dbReference type="InterPro" id="IPR036237">
    <property type="entry name" value="Xyl_isomerase-like_sf"/>
</dbReference>
<dbReference type="RefSeq" id="WP_344839507.1">
    <property type="nucleotide sequence ID" value="NZ_BAAAUV010000047.1"/>
</dbReference>
<dbReference type="SUPFAM" id="SSF51658">
    <property type="entry name" value="Xylose isomerase-like"/>
    <property type="match status" value="1"/>
</dbReference>
<organism evidence="2 3">
    <name type="scientific">Actinocorallia longicatena</name>
    <dbReference type="NCBI Taxonomy" id="111803"/>
    <lineage>
        <taxon>Bacteria</taxon>
        <taxon>Bacillati</taxon>
        <taxon>Actinomycetota</taxon>
        <taxon>Actinomycetes</taxon>
        <taxon>Streptosporangiales</taxon>
        <taxon>Thermomonosporaceae</taxon>
        <taxon>Actinocorallia</taxon>
    </lineage>
</organism>
<evidence type="ECO:0000313" key="2">
    <source>
        <dbReference type="EMBL" id="GAA3241854.1"/>
    </source>
</evidence>
<dbReference type="EMBL" id="BAAAUV010000047">
    <property type="protein sequence ID" value="GAA3241854.1"/>
    <property type="molecule type" value="Genomic_DNA"/>
</dbReference>
<evidence type="ECO:0000259" key="1">
    <source>
        <dbReference type="Pfam" id="PF01261"/>
    </source>
</evidence>
<keyword evidence="3" id="KW-1185">Reference proteome</keyword>
<keyword evidence="2" id="KW-0413">Isomerase</keyword>
<proteinExistence type="predicted"/>
<accession>A0ABP6QM69</accession>
<dbReference type="Pfam" id="PF01261">
    <property type="entry name" value="AP_endonuc_2"/>
    <property type="match status" value="1"/>
</dbReference>
<dbReference type="InterPro" id="IPR013022">
    <property type="entry name" value="Xyl_isomerase-like_TIM-brl"/>
</dbReference>
<name>A0ABP6QM69_9ACTN</name>
<dbReference type="Proteomes" id="UP001501237">
    <property type="component" value="Unassembled WGS sequence"/>
</dbReference>
<comment type="caution">
    <text evidence="2">The sequence shown here is derived from an EMBL/GenBank/DDBJ whole genome shotgun (WGS) entry which is preliminary data.</text>
</comment>